<dbReference type="InterPro" id="IPR017359">
    <property type="entry name" value="Phi-like"/>
</dbReference>
<sequence>MDGEIFDMKGLEEQMNRLVDRGCLEETLKLQLSEFEMLESMYPNSGELCLDDPFLPEHFRNYVSGRTSLIPSRLDFTLNLDVDSHKLMLCVSLPSEYPNIEPDIFVRSNDLNRIQQGSINSDLGNYISGLDRGDICIGSAIAWLQENAACYFDKPQVPNEVDQVHDNPNVFSRLWIYSHHIYNKFKRREILDMAHEYTLTGFCLPGKPGVICIEGLSSNCEEWWLRVKNMNWKKITCKVREDTQMEKMTENEFRRFSDFKEISFENKANKKDCHMDFGEFYKYLKDHKCEYIFKEYFGFEGK</sequence>
<feature type="domain" description="RWD" evidence="1">
    <location>
        <begin position="33"/>
        <end position="151"/>
    </location>
</feature>
<dbReference type="Pfam" id="PF06544">
    <property type="entry name" value="Prp3_C"/>
    <property type="match status" value="1"/>
</dbReference>
<dbReference type="Gene3D" id="3.10.110.10">
    <property type="entry name" value="Ubiquitin Conjugating Enzyme"/>
    <property type="match status" value="1"/>
</dbReference>
<dbReference type="PANTHER" id="PTHR15955:SF8">
    <property type="entry name" value="RWD DOMAIN-CONTAINING PROTEIN 2B-RELATED"/>
    <property type="match status" value="1"/>
</dbReference>
<dbReference type="InterPro" id="IPR059181">
    <property type="entry name" value="RWDD2A-B_C"/>
</dbReference>
<dbReference type="InterPro" id="IPR006575">
    <property type="entry name" value="RWD_dom"/>
</dbReference>
<dbReference type="CDD" id="cd23829">
    <property type="entry name" value="RWD_RWDD2"/>
    <property type="match status" value="1"/>
</dbReference>
<evidence type="ECO:0000259" key="1">
    <source>
        <dbReference type="PROSITE" id="PS50908"/>
    </source>
</evidence>
<dbReference type="CDD" id="cd24163">
    <property type="entry name" value="RWDD2_C"/>
    <property type="match status" value="1"/>
</dbReference>
<evidence type="ECO:0000313" key="2">
    <source>
        <dbReference type="EMBL" id="KAL0273348.1"/>
    </source>
</evidence>
<dbReference type="SMART" id="SM00591">
    <property type="entry name" value="RWD"/>
    <property type="match status" value="1"/>
</dbReference>
<dbReference type="Pfam" id="PF05773">
    <property type="entry name" value="RWD"/>
    <property type="match status" value="1"/>
</dbReference>
<reference evidence="2" key="1">
    <citation type="journal article" date="2024" name="Gigascience">
        <title>Chromosome-level genome of the poultry shaft louse Menopon gallinae provides insight into the host-switching and adaptive evolution of parasitic lice.</title>
        <authorList>
            <person name="Xu Y."/>
            <person name="Ma L."/>
            <person name="Liu S."/>
            <person name="Liang Y."/>
            <person name="Liu Q."/>
            <person name="He Z."/>
            <person name="Tian L."/>
            <person name="Duan Y."/>
            <person name="Cai W."/>
            <person name="Li H."/>
            <person name="Song F."/>
        </authorList>
    </citation>
    <scope>NUCLEOTIDE SEQUENCE</scope>
    <source>
        <strain evidence="2">Cailab_2023a</strain>
    </source>
</reference>
<proteinExistence type="predicted"/>
<comment type="caution">
    <text evidence="2">The sequence shown here is derived from an EMBL/GenBank/DDBJ whole genome shotgun (WGS) entry which is preliminary data.</text>
</comment>
<dbReference type="EMBL" id="JARGDH010000003">
    <property type="protein sequence ID" value="KAL0273349.1"/>
    <property type="molecule type" value="Genomic_DNA"/>
</dbReference>
<dbReference type="PANTHER" id="PTHR15955">
    <property type="entry name" value="RWD DOMAIN CONTAINING PROTEIN 2"/>
    <property type="match status" value="1"/>
</dbReference>
<dbReference type="PROSITE" id="PS50908">
    <property type="entry name" value="RWD"/>
    <property type="match status" value="1"/>
</dbReference>
<dbReference type="PIRSF" id="PIRSF038021">
    <property type="entry name" value="UCP038021_RWDD2"/>
    <property type="match status" value="1"/>
</dbReference>
<dbReference type="InterPro" id="IPR016135">
    <property type="entry name" value="UBQ-conjugating_enzyme/RWD"/>
</dbReference>
<gene>
    <name evidence="2" type="ORF">PYX00_006038</name>
</gene>
<dbReference type="InterPro" id="IPR010541">
    <property type="entry name" value="Prp3_C"/>
</dbReference>
<name>A0AAW2HVK5_9NEOP</name>
<dbReference type="AlphaFoldDB" id="A0AAW2HVK5"/>
<protein>
    <recommendedName>
        <fullName evidence="1">RWD domain-containing protein</fullName>
    </recommendedName>
</protein>
<organism evidence="2">
    <name type="scientific">Menopon gallinae</name>
    <name type="common">poultry shaft louse</name>
    <dbReference type="NCBI Taxonomy" id="328185"/>
    <lineage>
        <taxon>Eukaryota</taxon>
        <taxon>Metazoa</taxon>
        <taxon>Ecdysozoa</taxon>
        <taxon>Arthropoda</taxon>
        <taxon>Hexapoda</taxon>
        <taxon>Insecta</taxon>
        <taxon>Pterygota</taxon>
        <taxon>Neoptera</taxon>
        <taxon>Paraneoptera</taxon>
        <taxon>Psocodea</taxon>
        <taxon>Troctomorpha</taxon>
        <taxon>Phthiraptera</taxon>
        <taxon>Amblycera</taxon>
        <taxon>Menoponidae</taxon>
        <taxon>Menopon</taxon>
    </lineage>
</organism>
<dbReference type="EMBL" id="JARGDH010000003">
    <property type="protein sequence ID" value="KAL0273348.1"/>
    <property type="molecule type" value="Genomic_DNA"/>
</dbReference>
<accession>A0AAW2HVK5</accession>
<dbReference type="SUPFAM" id="SSF54495">
    <property type="entry name" value="UBC-like"/>
    <property type="match status" value="1"/>
</dbReference>